<evidence type="ECO:0000313" key="15">
    <source>
        <dbReference type="Proteomes" id="UP000315750"/>
    </source>
</evidence>
<comment type="cofactor">
    <cofactor evidence="1">
        <name>thiamine diphosphate</name>
        <dbReference type="ChEBI" id="CHEBI:58937"/>
    </cofactor>
</comment>
<evidence type="ECO:0000259" key="13">
    <source>
        <dbReference type="SMART" id="SM00861"/>
    </source>
</evidence>
<feature type="compositionally biased region" description="Pro residues" evidence="12">
    <location>
        <begin position="130"/>
        <end position="139"/>
    </location>
</feature>
<organism evidence="14 15">
    <name type="scientific">Aeoliella mucimassa</name>
    <dbReference type="NCBI Taxonomy" id="2527972"/>
    <lineage>
        <taxon>Bacteria</taxon>
        <taxon>Pseudomonadati</taxon>
        <taxon>Planctomycetota</taxon>
        <taxon>Planctomycetia</taxon>
        <taxon>Pirellulales</taxon>
        <taxon>Lacipirellulaceae</taxon>
        <taxon>Aeoliella</taxon>
    </lineage>
</organism>
<keyword evidence="7 14" id="KW-0560">Oxidoreductase</keyword>
<feature type="domain" description="Transketolase-like pyrimidine-binding" evidence="13">
    <location>
        <begin position="723"/>
        <end position="916"/>
    </location>
</feature>
<evidence type="ECO:0000256" key="11">
    <source>
        <dbReference type="ARBA" id="ARBA00051911"/>
    </source>
</evidence>
<gene>
    <name evidence="14" type="primary">sucA</name>
    <name evidence="14" type="ORF">Pan181_11750</name>
</gene>
<dbReference type="GO" id="GO:0030976">
    <property type="term" value="F:thiamine pyrophosphate binding"/>
    <property type="evidence" value="ECO:0007669"/>
    <property type="project" value="InterPro"/>
</dbReference>
<evidence type="ECO:0000256" key="1">
    <source>
        <dbReference type="ARBA" id="ARBA00001964"/>
    </source>
</evidence>
<name>A0A518AJU0_9BACT</name>
<dbReference type="InterPro" id="IPR011603">
    <property type="entry name" value="2oxoglutarate_DH_E1"/>
</dbReference>
<sequence length="1064" mass="119281">MGVVPPAITICGSHLSEKFAATANGLADTRPRSELILRENSPVFFSRDCLTGKTRRIITYWAVSERSRPFEHKSLANNKLAPKPLSMNSQSLNYIEQIYADYLANPETVTPEWRQFFQEDGWREAVAMPPVSPPEPAVEPPAVSQAPSNGSADGTHAGLNGDHYGGNGESARRSEHAPPNPLPPPGLPSTPAASAPRVGGEGRPMRGDVQLVALQERVDQLIRNHRVRGHIIARLDPLKQPRPQPPELDPAYYGFSEEDYDRVFSTRTSYGPQERSLREIVGWLRNTYCRYIGAQFMHIDDLAVRQWLQDRMESNENRIHLRRDEQLRILRKLTDAVIFEEFIQKKFLGAKSFSLEGAESLIPLLDMAVEDAGSDGVEEIVLAMAHRGRLNVLANVIGKNPRQIFREFEDLDADKQIGRGDVKYHLGYSSNRETANGREVHLSLCFNPSHLEFVNTVAMGRMRAKQDRRGDRERRRGMALIVHGDAAFAGEGVVQETLNLSELPAYSVGGTIHLIVNNQIGFTTTPQESRSSTYCTDVAKMLQIPIFHVNGEHPEAVAQVLRLAMDFRYKFQRDIVIDMYCYRLRGHNEGDEPSFTQPLLYQAIEQRKSVRAGYLEHLLELGGVSRHEADQIAEERQAHLEQELASARSDNFVPQQDMLSKVWKGYRGGPESEAPDIDTGVERDRLSQLLAVQARMPEGFNVHPKIQRGMDKRMEMADGAAPFDWAAAEAVAFASLATQGYPIRLTGQDCERGTFSHRHSVLHDYTNGAVYMPLNHLSKDQAHVEIANSPLSEAGVLAYEYGYSLDSPDALVMWEAQFGDFANAAQVVIDQFIASAEDKWRRLSGLVLLLPHGFEGQGPEHSSARLERFLLLAAEDNIQVVSPSTPAQYFHLLRRQVLRHWRKPLIVMTPKSLLRHRECVSDIEDLANGQFQRVIPDTRITDLSQANRILLCSGKVYYELYDRRDELGLQDVAILRVEQFYPLPTKALKAALDTAKPGADVIWVQEEPENMGAWRFLRCHYGDTLLGKFPLSVVSRPASASPATGSRSAHISEQNKLIADALGQ</sequence>
<evidence type="ECO:0000256" key="12">
    <source>
        <dbReference type="SAM" id="MobiDB-lite"/>
    </source>
</evidence>
<dbReference type="Pfam" id="PF00676">
    <property type="entry name" value="E1_dh"/>
    <property type="match status" value="1"/>
</dbReference>
<keyword evidence="9" id="KW-0324">Glycolysis</keyword>
<dbReference type="PANTHER" id="PTHR23152:SF4">
    <property type="entry name" value="2-OXOADIPATE DEHYDROGENASE COMPLEX COMPONENT E1"/>
    <property type="match status" value="1"/>
</dbReference>
<dbReference type="GO" id="GO:0045252">
    <property type="term" value="C:oxoglutarate dehydrogenase complex"/>
    <property type="evidence" value="ECO:0007669"/>
    <property type="project" value="TreeGrafter"/>
</dbReference>
<dbReference type="NCBIfam" id="TIGR00239">
    <property type="entry name" value="2oxo_dh_E1"/>
    <property type="match status" value="1"/>
</dbReference>
<dbReference type="EMBL" id="CP036278">
    <property type="protein sequence ID" value="QDU54990.1"/>
    <property type="molecule type" value="Genomic_DNA"/>
</dbReference>
<dbReference type="EC" id="1.2.4.2" evidence="5"/>
<dbReference type="InterPro" id="IPR031717">
    <property type="entry name" value="ODO-1/KGD_C"/>
</dbReference>
<dbReference type="FunFam" id="3.40.50.12470:FF:000009">
    <property type="entry name" value="2-oxoglutarate dehydrogenase E1 component"/>
    <property type="match status" value="1"/>
</dbReference>
<feature type="compositionally biased region" description="Pro residues" evidence="12">
    <location>
        <begin position="178"/>
        <end position="188"/>
    </location>
</feature>
<dbReference type="Gene3D" id="1.10.287.1150">
    <property type="entry name" value="TPP helical domain"/>
    <property type="match status" value="1"/>
</dbReference>
<keyword evidence="15" id="KW-1185">Reference proteome</keyword>
<reference evidence="14 15" key="1">
    <citation type="submission" date="2019-02" db="EMBL/GenBank/DDBJ databases">
        <title>Deep-cultivation of Planctomycetes and their phenomic and genomic characterization uncovers novel biology.</title>
        <authorList>
            <person name="Wiegand S."/>
            <person name="Jogler M."/>
            <person name="Boedeker C."/>
            <person name="Pinto D."/>
            <person name="Vollmers J."/>
            <person name="Rivas-Marin E."/>
            <person name="Kohn T."/>
            <person name="Peeters S.H."/>
            <person name="Heuer A."/>
            <person name="Rast P."/>
            <person name="Oberbeckmann S."/>
            <person name="Bunk B."/>
            <person name="Jeske O."/>
            <person name="Meyerdierks A."/>
            <person name="Storesund J.E."/>
            <person name="Kallscheuer N."/>
            <person name="Luecker S."/>
            <person name="Lage O.M."/>
            <person name="Pohl T."/>
            <person name="Merkel B.J."/>
            <person name="Hornburger P."/>
            <person name="Mueller R.-W."/>
            <person name="Bruemmer F."/>
            <person name="Labrenz M."/>
            <person name="Spormann A.M."/>
            <person name="Op den Camp H."/>
            <person name="Overmann J."/>
            <person name="Amann R."/>
            <person name="Jetten M.S.M."/>
            <person name="Mascher T."/>
            <person name="Medema M.H."/>
            <person name="Devos D.P."/>
            <person name="Kaster A.-K."/>
            <person name="Ovreas L."/>
            <person name="Rohde M."/>
            <person name="Galperin M.Y."/>
            <person name="Jogler C."/>
        </authorList>
    </citation>
    <scope>NUCLEOTIDE SEQUENCE [LARGE SCALE GENOMIC DNA]</scope>
    <source>
        <strain evidence="14 15">Pan181</strain>
    </source>
</reference>
<dbReference type="InterPro" id="IPR005475">
    <property type="entry name" value="Transketolase-like_Pyr-bd"/>
</dbReference>
<dbReference type="NCBIfam" id="NF008907">
    <property type="entry name" value="PRK12270.1"/>
    <property type="match status" value="1"/>
</dbReference>
<evidence type="ECO:0000256" key="8">
    <source>
        <dbReference type="ARBA" id="ARBA00023052"/>
    </source>
</evidence>
<dbReference type="SUPFAM" id="SSF52518">
    <property type="entry name" value="Thiamin diphosphate-binding fold (THDP-binding)"/>
    <property type="match status" value="2"/>
</dbReference>
<keyword evidence="8" id="KW-0786">Thiamine pyrophosphate</keyword>
<dbReference type="GO" id="GO:0006096">
    <property type="term" value="P:glycolytic process"/>
    <property type="evidence" value="ECO:0007669"/>
    <property type="project" value="UniProtKB-KW"/>
</dbReference>
<evidence type="ECO:0000256" key="6">
    <source>
        <dbReference type="ARBA" id="ARBA00013321"/>
    </source>
</evidence>
<dbReference type="InterPro" id="IPR032106">
    <property type="entry name" value="2-oxogl_dehyd_N"/>
</dbReference>
<dbReference type="Proteomes" id="UP000315750">
    <property type="component" value="Chromosome"/>
</dbReference>
<dbReference type="Gene3D" id="3.40.50.11610">
    <property type="entry name" value="Multifunctional 2-oxoglutarate metabolism enzyme, C-terminal domain"/>
    <property type="match status" value="1"/>
</dbReference>
<dbReference type="InterPro" id="IPR001017">
    <property type="entry name" value="DH_E1"/>
</dbReference>
<comment type="function">
    <text evidence="2">E1 component of the 2-oxoglutarate dehydrogenase (OGDH) complex which catalyzes the decarboxylation of 2-oxoglutarate, the first step in the conversion of 2-oxoglutarate to succinyl-CoA and CO(2).</text>
</comment>
<comment type="catalytic activity">
    <reaction evidence="11">
        <text>N(6)-[(R)-lipoyl]-L-lysyl-[protein] + 2-oxoglutarate + H(+) = N(6)-[(R)-S(8)-succinyldihydrolipoyl]-L-lysyl-[protein] + CO2</text>
        <dbReference type="Rhea" id="RHEA:12188"/>
        <dbReference type="Rhea" id="RHEA-COMP:10474"/>
        <dbReference type="Rhea" id="RHEA-COMP:20092"/>
        <dbReference type="ChEBI" id="CHEBI:15378"/>
        <dbReference type="ChEBI" id="CHEBI:16526"/>
        <dbReference type="ChEBI" id="CHEBI:16810"/>
        <dbReference type="ChEBI" id="CHEBI:83099"/>
        <dbReference type="ChEBI" id="CHEBI:83120"/>
        <dbReference type="EC" id="1.2.4.2"/>
    </reaction>
</comment>
<dbReference type="AlphaFoldDB" id="A0A518AJU0"/>
<dbReference type="Gene3D" id="3.40.50.12470">
    <property type="match status" value="1"/>
</dbReference>
<comment type="similarity">
    <text evidence="3">Belongs to the alpha-ketoglutarate dehydrogenase family.</text>
</comment>
<dbReference type="GO" id="GO:0004591">
    <property type="term" value="F:oxoglutarate dehydrogenase (succinyl-transferring) activity"/>
    <property type="evidence" value="ECO:0007669"/>
    <property type="project" value="UniProtKB-EC"/>
</dbReference>
<dbReference type="NCBIfam" id="NF006914">
    <property type="entry name" value="PRK09404.1"/>
    <property type="match status" value="1"/>
</dbReference>
<accession>A0A518AJU0</accession>
<dbReference type="PANTHER" id="PTHR23152">
    <property type="entry name" value="2-OXOGLUTARATE DEHYDROGENASE"/>
    <property type="match status" value="1"/>
</dbReference>
<evidence type="ECO:0000256" key="9">
    <source>
        <dbReference type="ARBA" id="ARBA00023152"/>
    </source>
</evidence>
<dbReference type="GO" id="GO:0005829">
    <property type="term" value="C:cytosol"/>
    <property type="evidence" value="ECO:0007669"/>
    <property type="project" value="TreeGrafter"/>
</dbReference>
<dbReference type="Pfam" id="PF16870">
    <property type="entry name" value="OxoGdeHyase_C"/>
    <property type="match status" value="1"/>
</dbReference>
<evidence type="ECO:0000313" key="14">
    <source>
        <dbReference type="EMBL" id="QDU54990.1"/>
    </source>
</evidence>
<dbReference type="SMART" id="SM00861">
    <property type="entry name" value="Transket_pyr"/>
    <property type="match status" value="1"/>
</dbReference>
<evidence type="ECO:0000256" key="5">
    <source>
        <dbReference type="ARBA" id="ARBA00012280"/>
    </source>
</evidence>
<proteinExistence type="inferred from homology"/>
<dbReference type="PIRSF" id="PIRSF000157">
    <property type="entry name" value="Oxoglu_dh_E1"/>
    <property type="match status" value="1"/>
</dbReference>
<dbReference type="CDD" id="cd02016">
    <property type="entry name" value="TPP_E1_OGDC_like"/>
    <property type="match status" value="1"/>
</dbReference>
<dbReference type="Pfam" id="PF02779">
    <property type="entry name" value="Transket_pyr"/>
    <property type="match status" value="1"/>
</dbReference>
<comment type="subunit">
    <text evidence="4">Homodimer. Part of the 2-oxoglutarate dehydrogenase (OGDH) complex composed of E1 (2-oxoglutarate dehydrogenase), E2 (dihydrolipoamide succinyltransferase) and E3 (dihydrolipoamide dehydrogenase); the complex contains multiple copies of the three enzymatic components (E1, E2 and E3).</text>
</comment>
<evidence type="ECO:0000256" key="4">
    <source>
        <dbReference type="ARBA" id="ARBA00011301"/>
    </source>
</evidence>
<dbReference type="InterPro" id="IPR029061">
    <property type="entry name" value="THDP-binding"/>
</dbReference>
<evidence type="ECO:0000256" key="7">
    <source>
        <dbReference type="ARBA" id="ARBA00023002"/>
    </source>
</evidence>
<dbReference type="Pfam" id="PF16078">
    <property type="entry name" value="2-oxogl_dehyd_N"/>
    <property type="match status" value="1"/>
</dbReference>
<evidence type="ECO:0000256" key="3">
    <source>
        <dbReference type="ARBA" id="ARBA00006936"/>
    </source>
</evidence>
<dbReference type="InterPro" id="IPR042179">
    <property type="entry name" value="KGD_C_sf"/>
</dbReference>
<dbReference type="Gene3D" id="3.40.50.970">
    <property type="match status" value="1"/>
</dbReference>
<evidence type="ECO:0000256" key="2">
    <source>
        <dbReference type="ARBA" id="ARBA00003906"/>
    </source>
</evidence>
<dbReference type="KEGG" id="amuc:Pan181_11750"/>
<dbReference type="GO" id="GO:0006099">
    <property type="term" value="P:tricarboxylic acid cycle"/>
    <property type="evidence" value="ECO:0007669"/>
    <property type="project" value="TreeGrafter"/>
</dbReference>
<protein>
    <recommendedName>
        <fullName evidence="6">2-oxoglutarate dehydrogenase E1 component</fullName>
        <ecNumber evidence="5">1.2.4.2</ecNumber>
    </recommendedName>
    <alternativeName>
        <fullName evidence="10">Alpha-ketoglutarate dehydrogenase</fullName>
    </alternativeName>
</protein>
<feature type="region of interest" description="Disordered" evidence="12">
    <location>
        <begin position="126"/>
        <end position="204"/>
    </location>
</feature>
<evidence type="ECO:0000256" key="10">
    <source>
        <dbReference type="ARBA" id="ARBA00030680"/>
    </source>
</evidence>